<feature type="compositionally biased region" description="Acidic residues" evidence="1">
    <location>
        <begin position="102"/>
        <end position="113"/>
    </location>
</feature>
<evidence type="ECO:0000313" key="2">
    <source>
        <dbReference type="EMBL" id="KAJ9600736.1"/>
    </source>
</evidence>
<accession>A0AAD8ALB4</accession>
<feature type="non-terminal residue" evidence="2">
    <location>
        <position position="253"/>
    </location>
</feature>
<dbReference type="AlphaFoldDB" id="A0AAD8ALB4"/>
<protein>
    <submittedName>
        <fullName evidence="2">Uncharacterized protein</fullName>
    </submittedName>
</protein>
<evidence type="ECO:0000256" key="1">
    <source>
        <dbReference type="SAM" id="MobiDB-lite"/>
    </source>
</evidence>
<sequence>VGAGVRSFPIRSVLWDNKETTISQSARATPAHPAPTTSINTTPAAFTLIEGETPSHISFSVAALLADTRPSPRSRSSPSYLSQSPPLETSTPYQSEHPITSSDDELNDDEEVESAQGSVVDVEVLRDSNSPTPTSTPTPMTPPPSSGMQQGGRTSDMLSARFMLAGGHNPGAGMVTPVRPTPFSALAAAAAAYSAATAAIGPAAAAAFAAGLGGSPDYSTNCGPFGTSYPPFIIKLKIKINTWQEPSSSTSNQ</sequence>
<feature type="region of interest" description="Disordered" evidence="1">
    <location>
        <begin position="69"/>
        <end position="153"/>
    </location>
</feature>
<gene>
    <name evidence="2" type="ORF">L9F63_001091</name>
</gene>
<dbReference type="EMBL" id="JASPKZ010000050">
    <property type="protein sequence ID" value="KAJ9600736.1"/>
    <property type="molecule type" value="Genomic_DNA"/>
</dbReference>
<name>A0AAD8ALB4_DIPPU</name>
<proteinExistence type="predicted"/>
<reference evidence="2" key="1">
    <citation type="journal article" date="2023" name="IScience">
        <title>Live-bearing cockroach genome reveals convergent evolutionary mechanisms linked to viviparity in insects and beyond.</title>
        <authorList>
            <person name="Fouks B."/>
            <person name="Harrison M.C."/>
            <person name="Mikhailova A.A."/>
            <person name="Marchal E."/>
            <person name="English S."/>
            <person name="Carruthers M."/>
            <person name="Jennings E.C."/>
            <person name="Chiamaka E.L."/>
            <person name="Frigard R.A."/>
            <person name="Pippel M."/>
            <person name="Attardo G.M."/>
            <person name="Benoit J.B."/>
            <person name="Bornberg-Bauer E."/>
            <person name="Tobe S.S."/>
        </authorList>
    </citation>
    <scope>NUCLEOTIDE SEQUENCE</scope>
    <source>
        <strain evidence="2">Stay&amp;Tobe</strain>
    </source>
</reference>
<reference evidence="2" key="2">
    <citation type="submission" date="2023-05" db="EMBL/GenBank/DDBJ databases">
        <authorList>
            <person name="Fouks B."/>
        </authorList>
    </citation>
    <scope>NUCLEOTIDE SEQUENCE</scope>
    <source>
        <strain evidence="2">Stay&amp;Tobe</strain>
        <tissue evidence="2">Testes</tissue>
    </source>
</reference>
<comment type="caution">
    <text evidence="2">The sequence shown here is derived from an EMBL/GenBank/DDBJ whole genome shotgun (WGS) entry which is preliminary data.</text>
</comment>
<feature type="compositionally biased region" description="Pro residues" evidence="1">
    <location>
        <begin position="134"/>
        <end position="145"/>
    </location>
</feature>
<feature type="compositionally biased region" description="Polar residues" evidence="1">
    <location>
        <begin position="87"/>
        <end position="101"/>
    </location>
</feature>
<feature type="compositionally biased region" description="Low complexity" evidence="1">
    <location>
        <begin position="69"/>
        <end position="86"/>
    </location>
</feature>
<evidence type="ECO:0000313" key="3">
    <source>
        <dbReference type="Proteomes" id="UP001233999"/>
    </source>
</evidence>
<dbReference type="Proteomes" id="UP001233999">
    <property type="component" value="Unassembled WGS sequence"/>
</dbReference>
<organism evidence="2 3">
    <name type="scientific">Diploptera punctata</name>
    <name type="common">Pacific beetle cockroach</name>
    <dbReference type="NCBI Taxonomy" id="6984"/>
    <lineage>
        <taxon>Eukaryota</taxon>
        <taxon>Metazoa</taxon>
        <taxon>Ecdysozoa</taxon>
        <taxon>Arthropoda</taxon>
        <taxon>Hexapoda</taxon>
        <taxon>Insecta</taxon>
        <taxon>Pterygota</taxon>
        <taxon>Neoptera</taxon>
        <taxon>Polyneoptera</taxon>
        <taxon>Dictyoptera</taxon>
        <taxon>Blattodea</taxon>
        <taxon>Blaberoidea</taxon>
        <taxon>Blaberidae</taxon>
        <taxon>Diplopterinae</taxon>
        <taxon>Diploptera</taxon>
    </lineage>
</organism>
<keyword evidence="3" id="KW-1185">Reference proteome</keyword>
<feature type="non-terminal residue" evidence="2">
    <location>
        <position position="1"/>
    </location>
</feature>